<dbReference type="PANTHER" id="PTHR30481:SF4">
    <property type="entry name" value="SITE-SPECIFIC DNA-METHYLTRANSFERASE (ADENINE-SPECIFIC)"/>
    <property type="match status" value="1"/>
</dbReference>
<dbReference type="SUPFAM" id="SSF53335">
    <property type="entry name" value="S-adenosyl-L-methionine-dependent methyltransferases"/>
    <property type="match status" value="1"/>
</dbReference>
<sequence length="275" mass="30963">MTDVFPSLPPARPVFSRPGGKTRMLKYILPLIPPHTCYCEPFFGGGAVFFAKPESPVEVINDRDASLTALLRNAKYHLDALLDETDLILNARREFEDFVEQEGLTEIQRAARWFVRNKLSFGGSGANYAIVRTQPLPSRTNRMVALRSLSARLDRTSVEQRDWAQIVGAYDAPGTFFFFDPPYFDDGSAAYVGWTEDELRAFCTRIQQLQGAWMMTFQDCAQIREMLAGYPIQAIQRANGIGNRTGKRGRTYAEVIITHRCKPVARNAAKKGRTA</sequence>
<keyword evidence="3" id="KW-0949">S-adenosyl-L-methionine</keyword>
<dbReference type="EMBL" id="CP080507">
    <property type="protein sequence ID" value="QYM80284.1"/>
    <property type="molecule type" value="Genomic_DNA"/>
</dbReference>
<evidence type="ECO:0000256" key="2">
    <source>
        <dbReference type="ARBA" id="ARBA00022679"/>
    </source>
</evidence>
<reference evidence="4" key="1">
    <citation type="submission" date="2021-08" db="EMBL/GenBank/DDBJ databases">
        <title>Genome of a novel bacterium of the phylum Verrucomicrobia, Oleiharenicola sp. KSB-15.</title>
        <authorList>
            <person name="Chung J.-H."/>
            <person name="Ahn J.-H."/>
            <person name="Yoon Y."/>
            <person name="Kim D.-Y."/>
            <person name="An S.-H."/>
            <person name="Park I."/>
            <person name="Yeon J."/>
        </authorList>
    </citation>
    <scope>NUCLEOTIDE SEQUENCE</scope>
    <source>
        <strain evidence="4">KSB-15</strain>
    </source>
</reference>
<dbReference type="Pfam" id="PF02086">
    <property type="entry name" value="MethyltransfD12"/>
    <property type="match status" value="1"/>
</dbReference>
<evidence type="ECO:0000313" key="4">
    <source>
        <dbReference type="EMBL" id="QYM80284.1"/>
    </source>
</evidence>
<dbReference type="KEGG" id="ole:K0B96_06625"/>
<organism evidence="4 5">
    <name type="scientific">Horticoccus luteus</name>
    <dbReference type="NCBI Taxonomy" id="2862869"/>
    <lineage>
        <taxon>Bacteria</taxon>
        <taxon>Pseudomonadati</taxon>
        <taxon>Verrucomicrobiota</taxon>
        <taxon>Opitutia</taxon>
        <taxon>Opitutales</taxon>
        <taxon>Opitutaceae</taxon>
        <taxon>Horticoccus</taxon>
    </lineage>
</organism>
<dbReference type="InterPro" id="IPR029063">
    <property type="entry name" value="SAM-dependent_MTases_sf"/>
</dbReference>
<dbReference type="InterPro" id="IPR012327">
    <property type="entry name" value="MeTrfase_D12"/>
</dbReference>
<name>A0A8F9TYN6_9BACT</name>
<keyword evidence="1 4" id="KW-0489">Methyltransferase</keyword>
<evidence type="ECO:0000256" key="1">
    <source>
        <dbReference type="ARBA" id="ARBA00022603"/>
    </source>
</evidence>
<evidence type="ECO:0000256" key="3">
    <source>
        <dbReference type="ARBA" id="ARBA00022691"/>
    </source>
</evidence>
<protein>
    <submittedName>
        <fullName evidence="4">DNA adenine methylase</fullName>
    </submittedName>
</protein>
<keyword evidence="2" id="KW-0808">Transferase</keyword>
<dbReference type="PANTHER" id="PTHR30481">
    <property type="entry name" value="DNA ADENINE METHYLASE"/>
    <property type="match status" value="1"/>
</dbReference>
<dbReference type="GO" id="GO:0006298">
    <property type="term" value="P:mismatch repair"/>
    <property type="evidence" value="ECO:0007669"/>
    <property type="project" value="TreeGrafter"/>
</dbReference>
<dbReference type="AlphaFoldDB" id="A0A8F9TYN6"/>
<evidence type="ECO:0000313" key="5">
    <source>
        <dbReference type="Proteomes" id="UP000825051"/>
    </source>
</evidence>
<dbReference type="REBASE" id="510051">
    <property type="entry name" value="M.OspKsb15ORF6625P"/>
</dbReference>
<dbReference type="GO" id="GO:0043565">
    <property type="term" value="F:sequence-specific DNA binding"/>
    <property type="evidence" value="ECO:0007669"/>
    <property type="project" value="TreeGrafter"/>
</dbReference>
<accession>A0A8F9TYN6</accession>
<dbReference type="PRINTS" id="PR00505">
    <property type="entry name" value="D12N6MTFRASE"/>
</dbReference>
<dbReference type="Proteomes" id="UP000825051">
    <property type="component" value="Chromosome"/>
</dbReference>
<dbReference type="GO" id="GO:0009007">
    <property type="term" value="F:site-specific DNA-methyltransferase (adenine-specific) activity"/>
    <property type="evidence" value="ECO:0007669"/>
    <property type="project" value="UniProtKB-EC"/>
</dbReference>
<dbReference type="GO" id="GO:0009307">
    <property type="term" value="P:DNA restriction-modification system"/>
    <property type="evidence" value="ECO:0007669"/>
    <property type="project" value="InterPro"/>
</dbReference>
<proteinExistence type="predicted"/>
<dbReference type="GO" id="GO:1904047">
    <property type="term" value="F:S-adenosyl-L-methionine binding"/>
    <property type="evidence" value="ECO:0007669"/>
    <property type="project" value="TreeGrafter"/>
</dbReference>
<dbReference type="GO" id="GO:0032259">
    <property type="term" value="P:methylation"/>
    <property type="evidence" value="ECO:0007669"/>
    <property type="project" value="UniProtKB-KW"/>
</dbReference>
<keyword evidence="5" id="KW-1185">Reference proteome</keyword>
<dbReference type="RefSeq" id="WP_220165246.1">
    <property type="nucleotide sequence ID" value="NZ_CP080507.1"/>
</dbReference>
<gene>
    <name evidence="4" type="ORF">K0B96_06625</name>
</gene>
<dbReference type="Gene3D" id="3.40.50.150">
    <property type="entry name" value="Vaccinia Virus protein VP39"/>
    <property type="match status" value="2"/>
</dbReference>